<name>A0ABY4WXH1_9GAMM</name>
<evidence type="ECO:0008006" key="3">
    <source>
        <dbReference type="Google" id="ProtNLM"/>
    </source>
</evidence>
<gene>
    <name evidence="1" type="ORF">K6Q96_06720</name>
</gene>
<reference evidence="1" key="1">
    <citation type="submission" date="2021-08" db="EMBL/GenBank/DDBJ databases">
        <authorList>
            <person name="Sakaguchi M."/>
            <person name="Kikuchi T."/>
            <person name="Urbanczyk H."/>
        </authorList>
    </citation>
    <scope>NUCLEOTIDE SEQUENCE</scope>
    <source>
        <strain evidence="1">020920N</strain>
    </source>
</reference>
<keyword evidence="2" id="KW-1185">Reference proteome</keyword>
<evidence type="ECO:0000313" key="2">
    <source>
        <dbReference type="Proteomes" id="UP001056255"/>
    </source>
</evidence>
<dbReference type="RefSeq" id="WP_251878892.1">
    <property type="nucleotide sequence ID" value="NZ_CP082275.1"/>
</dbReference>
<accession>A0ABY4WXH1</accession>
<dbReference type="NCBIfam" id="TIGR02642">
    <property type="entry name" value="phage_xxxx"/>
    <property type="match status" value="1"/>
</dbReference>
<evidence type="ECO:0000313" key="1">
    <source>
        <dbReference type="EMBL" id="USH03680.1"/>
    </source>
</evidence>
<sequence length="261" mass="29913">MSRGLELFIRMHCEKTPSMQRGRSSLTADVILGVLGKLQHDYPMGSDAIMWKWLNDIPAFERLQKRLEAQIPPDAKRKDVYRHIITLALMVFADKPLFPQQEQLTKLWKNHSEQARRSKRRIRTWRVQINFYEKQLGGQSEFKTKQLLAEIEKRQTWMVEEEKRLEVFARKQAEKSCQCPRCGGTGVAKVVEACSGCEGRGSVGLKADGVSEHLKRVGVDVSDEACGAEPIQWFEGVLASVFGEHDEVLRKLKERLYLEAA</sequence>
<dbReference type="InterPro" id="IPR013464">
    <property type="entry name" value="CHP02642"/>
</dbReference>
<organism evidence="1 2">
    <name type="scientific">Grimontia kaedaensis</name>
    <dbReference type="NCBI Taxonomy" id="2872157"/>
    <lineage>
        <taxon>Bacteria</taxon>
        <taxon>Pseudomonadati</taxon>
        <taxon>Pseudomonadota</taxon>
        <taxon>Gammaproteobacteria</taxon>
        <taxon>Vibrionales</taxon>
        <taxon>Vibrionaceae</taxon>
        <taxon>Grimontia</taxon>
    </lineage>
</organism>
<proteinExistence type="predicted"/>
<dbReference type="InterPro" id="IPR038500">
    <property type="entry name" value="Antitermination_sf"/>
</dbReference>
<dbReference type="Proteomes" id="UP001056255">
    <property type="component" value="Chromosome I"/>
</dbReference>
<dbReference type="Gene3D" id="1.10.274.110">
    <property type="match status" value="1"/>
</dbReference>
<dbReference type="EMBL" id="CP082275">
    <property type="protein sequence ID" value="USH03680.1"/>
    <property type="molecule type" value="Genomic_DNA"/>
</dbReference>
<protein>
    <recommendedName>
        <fullName evidence="3">Antitermination protein</fullName>
    </recommendedName>
</protein>